<name>A0ABS0VWD6_9CORY</name>
<feature type="region of interest" description="Disordered" evidence="1">
    <location>
        <begin position="57"/>
        <end position="131"/>
    </location>
</feature>
<keyword evidence="4" id="KW-1185">Reference proteome</keyword>
<keyword evidence="2" id="KW-1133">Transmembrane helix</keyword>
<feature type="compositionally biased region" description="Low complexity" evidence="1">
    <location>
        <begin position="111"/>
        <end position="131"/>
    </location>
</feature>
<comment type="caution">
    <text evidence="3">The sequence shown here is derived from an EMBL/GenBank/DDBJ whole genome shotgun (WGS) entry which is preliminary data.</text>
</comment>
<feature type="transmembrane region" description="Helical" evidence="2">
    <location>
        <begin position="29"/>
        <end position="50"/>
    </location>
</feature>
<sequence>MCGSAPHTLGFVDNRNRRLPREIYIRRRVAAGVVLIIVVFLVGWLIVALAGGDNPQPTAAEGSETTTSTQVTPASGTSRASTTSAADGDGSMSGTTARRPADESERDKPYASSEASAAMTTESPSPEPKTTCALSDLIVTATSDQVAYAPDVQPRFYMTVTNPTAADCVIDLGKDVLRFEVYDLATNRRVWSDVDCNPAVDVTERTFPAGEERYYEAVWSRTNSAPGSCAARAQVPAGGYYLHTLVGDNHSDAHPFNLM</sequence>
<accession>A0ABS0VWD6</accession>
<dbReference type="Proteomes" id="UP000625574">
    <property type="component" value="Unassembled WGS sequence"/>
</dbReference>
<dbReference type="EMBL" id="JAEIOT010000008">
    <property type="protein sequence ID" value="MBI9001065.1"/>
    <property type="molecule type" value="Genomic_DNA"/>
</dbReference>
<evidence type="ECO:0000256" key="1">
    <source>
        <dbReference type="SAM" id="MobiDB-lite"/>
    </source>
</evidence>
<keyword evidence="2" id="KW-0472">Membrane</keyword>
<evidence type="ECO:0000313" key="4">
    <source>
        <dbReference type="Proteomes" id="UP000625574"/>
    </source>
</evidence>
<organism evidence="3 4">
    <name type="scientific">Corynebacterium marambiense</name>
    <dbReference type="NCBI Taxonomy" id="2765364"/>
    <lineage>
        <taxon>Bacteria</taxon>
        <taxon>Bacillati</taxon>
        <taxon>Actinomycetota</taxon>
        <taxon>Actinomycetes</taxon>
        <taxon>Mycobacteriales</taxon>
        <taxon>Corynebacteriaceae</taxon>
        <taxon>Corynebacterium</taxon>
    </lineage>
</organism>
<feature type="compositionally biased region" description="Low complexity" evidence="1">
    <location>
        <begin position="58"/>
        <end position="86"/>
    </location>
</feature>
<proteinExistence type="predicted"/>
<gene>
    <name evidence="3" type="ORF">JDV76_08805</name>
</gene>
<protein>
    <recommendedName>
        <fullName evidence="5">Secreted protein</fullName>
    </recommendedName>
</protein>
<keyword evidence="2" id="KW-0812">Transmembrane</keyword>
<feature type="compositionally biased region" description="Basic and acidic residues" evidence="1">
    <location>
        <begin position="99"/>
        <end position="109"/>
    </location>
</feature>
<evidence type="ECO:0000256" key="2">
    <source>
        <dbReference type="SAM" id="Phobius"/>
    </source>
</evidence>
<reference evidence="3 4" key="1">
    <citation type="submission" date="2020-12" db="EMBL/GenBank/DDBJ databases">
        <title>Genome public.</title>
        <authorList>
            <person name="Sun Q."/>
        </authorList>
    </citation>
    <scope>NUCLEOTIDE SEQUENCE [LARGE SCALE GENOMIC DNA]</scope>
    <source>
        <strain evidence="3 4">CCM 8864</strain>
    </source>
</reference>
<dbReference type="RefSeq" id="WP_198736532.1">
    <property type="nucleotide sequence ID" value="NZ_JAEIOT010000008.1"/>
</dbReference>
<evidence type="ECO:0008006" key="5">
    <source>
        <dbReference type="Google" id="ProtNLM"/>
    </source>
</evidence>
<evidence type="ECO:0000313" key="3">
    <source>
        <dbReference type="EMBL" id="MBI9001065.1"/>
    </source>
</evidence>